<dbReference type="RefSeq" id="WP_206493781.1">
    <property type="nucleotide sequence ID" value="NZ_JBFBMH010000021.1"/>
</dbReference>
<comment type="caution">
    <text evidence="2">The sequence shown here is derived from an EMBL/GenBank/DDBJ whole genome shotgun (WGS) entry which is preliminary data.</text>
</comment>
<dbReference type="SUPFAM" id="SSF52266">
    <property type="entry name" value="SGNH hydrolase"/>
    <property type="match status" value="1"/>
</dbReference>
<dbReference type="Gene3D" id="3.40.50.1110">
    <property type="entry name" value="SGNH hydrolase"/>
    <property type="match status" value="1"/>
</dbReference>
<reference evidence="2 3" key="1">
    <citation type="submission" date="2024-06" db="EMBL/GenBank/DDBJ databases">
        <title>The Natural Products Discovery Center: Release of the First 8490 Sequenced Strains for Exploring Actinobacteria Biosynthetic Diversity.</title>
        <authorList>
            <person name="Kalkreuter E."/>
            <person name="Kautsar S.A."/>
            <person name="Yang D."/>
            <person name="Bader C.D."/>
            <person name="Teijaro C.N."/>
            <person name="Fluegel L."/>
            <person name="Davis C.M."/>
            <person name="Simpson J.R."/>
            <person name="Lauterbach L."/>
            <person name="Steele A.D."/>
            <person name="Gui C."/>
            <person name="Meng S."/>
            <person name="Li G."/>
            <person name="Viehrig K."/>
            <person name="Ye F."/>
            <person name="Su P."/>
            <person name="Kiefer A.F."/>
            <person name="Nichols A."/>
            <person name="Cepeda A.J."/>
            <person name="Yan W."/>
            <person name="Fan B."/>
            <person name="Jiang Y."/>
            <person name="Adhikari A."/>
            <person name="Zheng C.-J."/>
            <person name="Schuster L."/>
            <person name="Cowan T.M."/>
            <person name="Smanski M.J."/>
            <person name="Chevrette M.G."/>
            <person name="De Carvalho L.P.S."/>
            <person name="Shen B."/>
        </authorList>
    </citation>
    <scope>NUCLEOTIDE SEQUENCE [LARGE SCALE GENOMIC DNA]</scope>
    <source>
        <strain evidence="2 3">NPDC077434</strain>
    </source>
</reference>
<name>A0ABV3LJI7_9MICO</name>
<accession>A0ABV3LJI7</accession>
<keyword evidence="3" id="KW-1185">Reference proteome</keyword>
<organism evidence="2 3">
    <name type="scientific">Microbacterium profundi</name>
    <dbReference type="NCBI Taxonomy" id="450380"/>
    <lineage>
        <taxon>Bacteria</taxon>
        <taxon>Bacillati</taxon>
        <taxon>Actinomycetota</taxon>
        <taxon>Actinomycetes</taxon>
        <taxon>Micrococcales</taxon>
        <taxon>Microbacteriaceae</taxon>
        <taxon>Microbacterium</taxon>
    </lineage>
</organism>
<dbReference type="EMBL" id="JBFBMH010000021">
    <property type="protein sequence ID" value="MEW1976071.1"/>
    <property type="molecule type" value="Genomic_DNA"/>
</dbReference>
<evidence type="ECO:0008006" key="4">
    <source>
        <dbReference type="Google" id="ProtNLM"/>
    </source>
</evidence>
<gene>
    <name evidence="2" type="ORF">AB0301_13510</name>
</gene>
<evidence type="ECO:0000256" key="1">
    <source>
        <dbReference type="SAM" id="MobiDB-lite"/>
    </source>
</evidence>
<dbReference type="InterPro" id="IPR036514">
    <property type="entry name" value="SGNH_hydro_sf"/>
</dbReference>
<proteinExistence type="predicted"/>
<sequence length="275" mass="29906">MVALAFAVLLVGCTAEPRSAGASSASDPPTPAESLEATATGVPVPLPELEARALESLDDVKIFFAHRSVGGNIVEGGIPEVYREFGLEPPTVDVGLPSADGTFGDHWLDQTENPESKLRDFDRWLRIEGVGASADIAFMKLGYVDIVADTDVQHVFDSYRAMMTRLEGDYPDLVFLHVTVSVTGWLPENNAAIERFNRLMREHYGQTGRLFDLAAVVSTCDDGRNEMRETDDGSPFHDMCEEYTSDGGHLNEHGARIAAEELLRLLVAVAAGVVR</sequence>
<dbReference type="Proteomes" id="UP001553715">
    <property type="component" value="Unassembled WGS sequence"/>
</dbReference>
<feature type="region of interest" description="Disordered" evidence="1">
    <location>
        <begin position="18"/>
        <end position="41"/>
    </location>
</feature>
<evidence type="ECO:0000313" key="3">
    <source>
        <dbReference type="Proteomes" id="UP001553715"/>
    </source>
</evidence>
<protein>
    <recommendedName>
        <fullName evidence="4">SGNH hydrolase-type esterase domain-containing protein</fullName>
    </recommendedName>
</protein>
<evidence type="ECO:0000313" key="2">
    <source>
        <dbReference type="EMBL" id="MEW1976071.1"/>
    </source>
</evidence>